<keyword evidence="11" id="KW-1185">Reference proteome</keyword>
<dbReference type="Gene3D" id="3.30.310.50">
    <property type="entry name" value="Alpha-D-phosphohexomutase, C-terminal domain"/>
    <property type="match status" value="1"/>
</dbReference>
<dbReference type="EMBL" id="JACOON010000005">
    <property type="protein sequence ID" value="MBC5648782.1"/>
    <property type="molecule type" value="Genomic_DNA"/>
</dbReference>
<dbReference type="SUPFAM" id="SSF53738">
    <property type="entry name" value="Phosphoglucomutase, first 3 domains"/>
    <property type="match status" value="3"/>
</dbReference>
<dbReference type="InterPro" id="IPR005845">
    <property type="entry name" value="A-D-PHexomutase_a/b/a-II"/>
</dbReference>
<dbReference type="PANTHER" id="PTHR42946">
    <property type="entry name" value="PHOSPHOHEXOSE MUTASE"/>
    <property type="match status" value="1"/>
</dbReference>
<evidence type="ECO:0000256" key="4">
    <source>
        <dbReference type="ARBA" id="ARBA00022723"/>
    </source>
</evidence>
<dbReference type="Pfam" id="PF02880">
    <property type="entry name" value="PGM_PMM_III"/>
    <property type="match status" value="1"/>
</dbReference>
<dbReference type="InterPro" id="IPR005846">
    <property type="entry name" value="A-D-PHexomutase_a/b/a-III"/>
</dbReference>
<evidence type="ECO:0000256" key="6">
    <source>
        <dbReference type="ARBA" id="ARBA00023235"/>
    </source>
</evidence>
<dbReference type="PRINTS" id="PR00509">
    <property type="entry name" value="PGMPMM"/>
</dbReference>
<evidence type="ECO:0000259" key="7">
    <source>
        <dbReference type="Pfam" id="PF02878"/>
    </source>
</evidence>
<dbReference type="Pfam" id="PF02878">
    <property type="entry name" value="PGM_PMM_I"/>
    <property type="match status" value="1"/>
</dbReference>
<protein>
    <submittedName>
        <fullName evidence="10">Phosphomannomutase/phosphoglucomutase</fullName>
    </submittedName>
</protein>
<evidence type="ECO:0000313" key="11">
    <source>
        <dbReference type="Proteomes" id="UP000606889"/>
    </source>
</evidence>
<evidence type="ECO:0000313" key="10">
    <source>
        <dbReference type="EMBL" id="MBC5648782.1"/>
    </source>
</evidence>
<keyword evidence="4" id="KW-0479">Metal-binding</keyword>
<evidence type="ECO:0000256" key="3">
    <source>
        <dbReference type="ARBA" id="ARBA00022553"/>
    </source>
</evidence>
<keyword evidence="3" id="KW-0597">Phosphoprotein</keyword>
<comment type="caution">
    <text evidence="10">The sequence shown here is derived from an EMBL/GenBank/DDBJ whole genome shotgun (WGS) entry which is preliminary data.</text>
</comment>
<feature type="domain" description="Alpha-D-phosphohexomutase alpha/beta/alpha" evidence="8">
    <location>
        <begin position="178"/>
        <end position="264"/>
    </location>
</feature>
<comment type="similarity">
    <text evidence="2">Belongs to the phosphohexose mutase family.</text>
</comment>
<dbReference type="PANTHER" id="PTHR42946:SF1">
    <property type="entry name" value="PHOSPHOGLUCOMUTASE (ALPHA-D-GLUCOSE-1,6-BISPHOSPHATE-DEPENDENT)"/>
    <property type="match status" value="1"/>
</dbReference>
<evidence type="ECO:0000256" key="5">
    <source>
        <dbReference type="ARBA" id="ARBA00022842"/>
    </source>
</evidence>
<dbReference type="InterPro" id="IPR016055">
    <property type="entry name" value="A-D-PHexomutase_a/b/a-I/II/III"/>
</dbReference>
<accession>A0ABR7EG81</accession>
<dbReference type="CDD" id="cd03089">
    <property type="entry name" value="PMM_PGM"/>
    <property type="match status" value="1"/>
</dbReference>
<dbReference type="InterPro" id="IPR005844">
    <property type="entry name" value="A-D-PHexomutase_a/b/a-I"/>
</dbReference>
<name>A0ABR7EG81_9FIRM</name>
<dbReference type="InterPro" id="IPR005841">
    <property type="entry name" value="Alpha-D-phosphohexomutase_SF"/>
</dbReference>
<feature type="domain" description="Alpha-D-phosphohexomutase alpha/beta/alpha" evidence="7">
    <location>
        <begin position="6"/>
        <end position="136"/>
    </location>
</feature>
<dbReference type="SUPFAM" id="SSF55957">
    <property type="entry name" value="Phosphoglucomutase, C-terminal domain"/>
    <property type="match status" value="1"/>
</dbReference>
<gene>
    <name evidence="10" type="ORF">H8S18_10585</name>
</gene>
<reference evidence="10 11" key="1">
    <citation type="submission" date="2020-08" db="EMBL/GenBank/DDBJ databases">
        <title>Genome public.</title>
        <authorList>
            <person name="Liu C."/>
            <person name="Sun Q."/>
        </authorList>
    </citation>
    <scope>NUCLEOTIDE SEQUENCE [LARGE SCALE GENOMIC DNA]</scope>
    <source>
        <strain evidence="10 11">NSJ-35</strain>
    </source>
</reference>
<evidence type="ECO:0000256" key="2">
    <source>
        <dbReference type="ARBA" id="ARBA00010231"/>
    </source>
</evidence>
<dbReference type="Pfam" id="PF02879">
    <property type="entry name" value="PGM_PMM_II"/>
    <property type="match status" value="1"/>
</dbReference>
<keyword evidence="5" id="KW-0460">Magnesium</keyword>
<evidence type="ECO:0000259" key="9">
    <source>
        <dbReference type="Pfam" id="PF02880"/>
    </source>
</evidence>
<dbReference type="InterPro" id="IPR036900">
    <property type="entry name" value="A-D-PHexomutase_C_sf"/>
</dbReference>
<keyword evidence="6" id="KW-0413">Isomerase</keyword>
<dbReference type="RefSeq" id="WP_186858234.1">
    <property type="nucleotide sequence ID" value="NZ_JACOON010000005.1"/>
</dbReference>
<proteinExistence type="inferred from homology"/>
<comment type="cofactor">
    <cofactor evidence="1">
        <name>Mg(2+)</name>
        <dbReference type="ChEBI" id="CHEBI:18420"/>
    </cofactor>
</comment>
<dbReference type="Gene3D" id="3.40.120.10">
    <property type="entry name" value="Alpha-D-Glucose-1,6-Bisphosphate, subunit A, domain 3"/>
    <property type="match status" value="3"/>
</dbReference>
<sequence>MDYQKLQNGSDIRGVALGDDANLTEQAACDLAAAFAKWLASRGMANPKIAIGMDSRVTGPALRQACIEGFTAMGADVVDCGMASTPAMFMTTVTEGFLCDGAVMVTASHLPMNRNGLKFFTRDGGLEKSDIAELIRIAADIDSSGPAKGSVSEADFMSVYAGILVDKIKGATGEEKPFEGFKIIVDAGNGAGGFYVDKVLAPLGADTEGSQFLNPDGTFPNHIPNPENKEAMKSIVDAVVNTGADFGIIFDTDVDRAGAVDKGGSVLNKNRLIAAISAILLKEFPGTTIVTDSITSSGLAEFIAGHGGVHHRFKRGYKNVINESIRLNESGTDSQLAIETSGHAALKENYFLDDGAYLVTRLLIEMAKLKKQGHTISDLIADLKEPLESEEFRLNIGVDDFKAYGNDMIAALEAYAKQQPEFNIAPDNHEGIRISFDEANGNGWFLVRLSLHDPLIPVNVESDERGGARIITEKLFSFLKGYDKLDLSPIENYLK</sequence>
<organism evidence="10 11">
    <name type="scientific">Christensenella tenuis</name>
    <dbReference type="NCBI Taxonomy" id="2763033"/>
    <lineage>
        <taxon>Bacteria</taxon>
        <taxon>Bacillati</taxon>
        <taxon>Bacillota</taxon>
        <taxon>Clostridia</taxon>
        <taxon>Christensenellales</taxon>
        <taxon>Christensenellaceae</taxon>
        <taxon>Christensenella</taxon>
    </lineage>
</organism>
<evidence type="ECO:0000256" key="1">
    <source>
        <dbReference type="ARBA" id="ARBA00001946"/>
    </source>
</evidence>
<evidence type="ECO:0000259" key="8">
    <source>
        <dbReference type="Pfam" id="PF02879"/>
    </source>
</evidence>
<dbReference type="Proteomes" id="UP000606889">
    <property type="component" value="Unassembled WGS sequence"/>
</dbReference>
<feature type="domain" description="Alpha-D-phosphohexomutase alpha/beta/alpha" evidence="9">
    <location>
        <begin position="270"/>
        <end position="383"/>
    </location>
</feature>
<dbReference type="InterPro" id="IPR050060">
    <property type="entry name" value="Phosphoglucosamine_mutase"/>
</dbReference>